<dbReference type="InterPro" id="IPR051465">
    <property type="entry name" value="Cell_Envelope_Struct_Comp"/>
</dbReference>
<dbReference type="EMBL" id="JACXIY010000013">
    <property type="protein sequence ID" value="MBD2869152.1"/>
    <property type="molecule type" value="Genomic_DNA"/>
</dbReference>
<dbReference type="InterPro" id="IPR001119">
    <property type="entry name" value="SLH_dom"/>
</dbReference>
<dbReference type="SUPFAM" id="SSF51445">
    <property type="entry name" value="(Trans)glycosidases"/>
    <property type="match status" value="1"/>
</dbReference>
<dbReference type="Pfam" id="PF13290">
    <property type="entry name" value="CHB_HEX_C_1"/>
    <property type="match status" value="1"/>
</dbReference>
<evidence type="ECO:0000313" key="5">
    <source>
        <dbReference type="EMBL" id="MBD2869152.1"/>
    </source>
</evidence>
<evidence type="ECO:0000256" key="2">
    <source>
        <dbReference type="ARBA" id="ARBA00023295"/>
    </source>
</evidence>
<feature type="domain" description="SLH" evidence="4">
    <location>
        <begin position="25"/>
        <end position="83"/>
    </location>
</feature>
<dbReference type="Gene3D" id="3.20.20.80">
    <property type="entry name" value="Glycosidases"/>
    <property type="match status" value="1"/>
</dbReference>
<proteinExistence type="predicted"/>
<dbReference type="AlphaFoldDB" id="A0A927CLS4"/>
<dbReference type="Proteomes" id="UP000632125">
    <property type="component" value="Unassembled WGS sequence"/>
</dbReference>
<dbReference type="PANTHER" id="PTHR43308:SF5">
    <property type="entry name" value="S-LAYER PROTEIN _ PEPTIDOGLYCAN ENDO-BETA-N-ACETYLGLUCOSAMINIDASE"/>
    <property type="match status" value="1"/>
</dbReference>
<organism evidence="5 6">
    <name type="scientific">Paenibacillus arenilitoris</name>
    <dbReference type="NCBI Taxonomy" id="2772299"/>
    <lineage>
        <taxon>Bacteria</taxon>
        <taxon>Bacillati</taxon>
        <taxon>Bacillota</taxon>
        <taxon>Bacilli</taxon>
        <taxon>Bacillales</taxon>
        <taxon>Paenibacillaceae</taxon>
        <taxon>Paenibacillus</taxon>
    </lineage>
</organism>
<keyword evidence="2" id="KW-0326">Glycosidase</keyword>
<dbReference type="GO" id="GO:0005975">
    <property type="term" value="P:carbohydrate metabolic process"/>
    <property type="evidence" value="ECO:0007669"/>
    <property type="project" value="InterPro"/>
</dbReference>
<dbReference type="InterPro" id="IPR013529">
    <property type="entry name" value="Glyco_hydro_42_N"/>
</dbReference>
<comment type="caution">
    <text evidence="5">The sequence shown here is derived from an EMBL/GenBank/DDBJ whole genome shotgun (WGS) entry which is preliminary data.</text>
</comment>
<sequence>MRKFTISAAAMIILASWPCTGVGAATADFKDVPDTSPYYAYIRDLKTLGIADGIAEGVYGPKQTLTRAQFAKFVSVAFQLKDQGGPAPFPDIRDHWAAAHVRAAYQAGIVNGTSDTTFSPNEPVKREEASAMVWRYAQKQGLAPGGALNFSVKPNTWAAEGVSGIIAHGWYGPDVTQHSDVWSYRPRDAMTREEAAALIDQSMNEMTGSHSTDGVTSSLPPGSVPYGSMAILRAAQPGATVYYTTDGSDPRTSSTRKPYTAPIPILKGLQLKTYAVYHPAPGKTEASRVSVYEYEDMAVSPPGPSAGLYDPLENFERMKTRANMYIAADHPAAFGGDAKRLARTSTAPGSILYHTKYDIASVLFYSYFFTGVELEKSKVFASADGKTYKEIQVKVYAAGNPSGDWQQYAYEASSVPAGMRYLKIELHGAAKSWSPQLSRVSINRSTASVDIHSTRSAESLQIELSSADQGARIYYRKDNAPAFQPYTGPFRLTGYSVLESYAVKDGLEPSPIRKTKLNGSDNVQVDRFGQLKSAIFPEKVTSEQQLQADAVTDASYYAGLTPPSGRDRFGGLAGSAAKYGLRKKGFFAIQQMGSRKVMTTPDGNLFFSLGVNGLTANETFTMVKGREELFESIPSIREEYKSAYNGTAHFSFYLANKYRKTGVVPTEHAIYSEAAGRIKKWGFNSAGGFSPDKYGSANNLPYVRMLPLSGMSWAKLDGLSLFDIFAPDAAAKIDMAFAKAVKPSKDDPMLIGYFIDNEYDFHKFYSHVPKLKASEAAIKARLVKRLKDKYQDLDKFNSEWQTNFKSFSDLNEAELPIKTSAAWRDMDAFFRYYLETFYGTVSRLYRKYDPNHLLLGDRWLTTPFHNEKFRSVMAEVEGKYVDVISINYYSYNLDSELLKEVYAKSGGKPILISEFGFGTTEQGLEPLLTNSALNQLQRGTRYRNYVEAAASLDNVVGAHVFNYVDQAALGRYWEGYSGERYNSGLVNVADRPYKEYLKEVMATNNDIYKVLLGERATFHYDFSQK</sequence>
<name>A0A927CLS4_9BACL</name>
<dbReference type="InterPro" id="IPR017853">
    <property type="entry name" value="GH"/>
</dbReference>
<dbReference type="Pfam" id="PF00395">
    <property type="entry name" value="SLH"/>
    <property type="match status" value="2"/>
</dbReference>
<reference evidence="5" key="1">
    <citation type="submission" date="2020-09" db="EMBL/GenBank/DDBJ databases">
        <title>A novel bacterium of genus Paenibacillus, isolated from South China Sea.</title>
        <authorList>
            <person name="Huang H."/>
            <person name="Mo K."/>
            <person name="Hu Y."/>
        </authorList>
    </citation>
    <scope>NUCLEOTIDE SEQUENCE</scope>
    <source>
        <strain evidence="5">IB182493</strain>
    </source>
</reference>
<dbReference type="PROSITE" id="PS51272">
    <property type="entry name" value="SLH"/>
    <property type="match status" value="2"/>
</dbReference>
<keyword evidence="1" id="KW-0378">Hydrolase</keyword>
<keyword evidence="3" id="KW-0732">Signal</keyword>
<feature type="chain" id="PRO_5039555995" evidence="3">
    <location>
        <begin position="22"/>
        <end position="1025"/>
    </location>
</feature>
<feature type="signal peptide" evidence="3">
    <location>
        <begin position="1"/>
        <end position="21"/>
    </location>
</feature>
<dbReference type="Pfam" id="PF02449">
    <property type="entry name" value="Glyco_hydro_42"/>
    <property type="match status" value="1"/>
</dbReference>
<feature type="domain" description="SLH" evidence="4">
    <location>
        <begin position="84"/>
        <end position="147"/>
    </location>
</feature>
<dbReference type="GO" id="GO:0004565">
    <property type="term" value="F:beta-galactosidase activity"/>
    <property type="evidence" value="ECO:0007669"/>
    <property type="project" value="InterPro"/>
</dbReference>
<protein>
    <submittedName>
        <fullName evidence="5">S-layer homology domain-containing protein</fullName>
    </submittedName>
</protein>
<dbReference type="InterPro" id="IPR059177">
    <property type="entry name" value="GH29D-like_dom"/>
</dbReference>
<keyword evidence="6" id="KW-1185">Reference proteome</keyword>
<accession>A0A927CLS4</accession>
<evidence type="ECO:0000256" key="3">
    <source>
        <dbReference type="SAM" id="SignalP"/>
    </source>
</evidence>
<dbReference type="PANTHER" id="PTHR43308">
    <property type="entry name" value="OUTER MEMBRANE PROTEIN ALPHA-RELATED"/>
    <property type="match status" value="1"/>
</dbReference>
<dbReference type="RefSeq" id="WP_190861008.1">
    <property type="nucleotide sequence ID" value="NZ_JACXIY010000013.1"/>
</dbReference>
<evidence type="ECO:0000259" key="4">
    <source>
        <dbReference type="PROSITE" id="PS51272"/>
    </source>
</evidence>
<dbReference type="GO" id="GO:0009341">
    <property type="term" value="C:beta-galactosidase complex"/>
    <property type="evidence" value="ECO:0007669"/>
    <property type="project" value="InterPro"/>
</dbReference>
<evidence type="ECO:0000313" key="6">
    <source>
        <dbReference type="Proteomes" id="UP000632125"/>
    </source>
</evidence>
<gene>
    <name evidence="5" type="ORF">IDH41_11235</name>
</gene>
<evidence type="ECO:0000256" key="1">
    <source>
        <dbReference type="ARBA" id="ARBA00022801"/>
    </source>
</evidence>